<keyword evidence="4" id="KW-0132">Cell division</keyword>
<dbReference type="PANTHER" id="PTHR10623">
    <property type="entry name" value="MICROTUBULE-ASSOCIATED PROTEIN RP/EB FAMILY MEMBER"/>
    <property type="match status" value="1"/>
</dbReference>
<dbReference type="OrthoDB" id="2119228at2759"/>
<dbReference type="VEuPathDB" id="AmoebaDB:ACA1_265550"/>
<keyword evidence="3" id="KW-0963">Cytoplasm</keyword>
<dbReference type="Pfam" id="PF00307">
    <property type="entry name" value="CH"/>
    <property type="match status" value="1"/>
</dbReference>
<keyword evidence="5" id="KW-0493">Microtubule</keyword>
<evidence type="ECO:0000256" key="8">
    <source>
        <dbReference type="ARBA" id="ARBA00023306"/>
    </source>
</evidence>
<evidence type="ECO:0000256" key="6">
    <source>
        <dbReference type="ARBA" id="ARBA00022776"/>
    </source>
</evidence>
<comment type="subcellular location">
    <subcellularLocation>
        <location evidence="1">Cytoplasm</location>
        <location evidence="1">Cytoskeleton</location>
    </subcellularLocation>
</comment>
<evidence type="ECO:0000256" key="4">
    <source>
        <dbReference type="ARBA" id="ARBA00022618"/>
    </source>
</evidence>
<dbReference type="Proteomes" id="UP000011083">
    <property type="component" value="Unassembled WGS sequence"/>
</dbReference>
<evidence type="ECO:0000256" key="1">
    <source>
        <dbReference type="ARBA" id="ARBA00004245"/>
    </source>
</evidence>
<name>L8H278_ACACF</name>
<dbReference type="PROSITE" id="PS50021">
    <property type="entry name" value="CH"/>
    <property type="match status" value="1"/>
</dbReference>
<dbReference type="Gene3D" id="1.10.418.10">
    <property type="entry name" value="Calponin-like domain"/>
    <property type="match status" value="1"/>
</dbReference>
<dbReference type="OMA" id="QANLEFC"/>
<dbReference type="RefSeq" id="XP_004341435.1">
    <property type="nucleotide sequence ID" value="XM_004341387.1"/>
</dbReference>
<protein>
    <submittedName>
        <fullName evidence="11">EB1 protein, putative</fullName>
    </submittedName>
</protein>
<keyword evidence="7" id="KW-0206">Cytoskeleton</keyword>
<proteinExistence type="inferred from homology"/>
<dbReference type="InterPro" id="IPR027328">
    <property type="entry name" value="MAPRE"/>
</dbReference>
<dbReference type="Gene3D" id="1.20.5.1430">
    <property type="match status" value="1"/>
</dbReference>
<feature type="compositionally biased region" description="Acidic residues" evidence="9">
    <location>
        <begin position="305"/>
        <end position="321"/>
    </location>
</feature>
<evidence type="ECO:0000313" key="12">
    <source>
        <dbReference type="Proteomes" id="UP000011083"/>
    </source>
</evidence>
<keyword evidence="8" id="KW-0131">Cell cycle</keyword>
<dbReference type="GO" id="GO:0051301">
    <property type="term" value="P:cell division"/>
    <property type="evidence" value="ECO:0007669"/>
    <property type="project" value="UniProtKB-KW"/>
</dbReference>
<dbReference type="InterPro" id="IPR036872">
    <property type="entry name" value="CH_dom_sf"/>
</dbReference>
<dbReference type="STRING" id="1257118.L8H278"/>
<dbReference type="GeneID" id="14920128"/>
<dbReference type="GO" id="GO:0008017">
    <property type="term" value="F:microtubule binding"/>
    <property type="evidence" value="ECO:0007669"/>
    <property type="project" value="InterPro"/>
</dbReference>
<evidence type="ECO:0000256" key="5">
    <source>
        <dbReference type="ARBA" id="ARBA00022701"/>
    </source>
</evidence>
<reference evidence="11 12" key="1">
    <citation type="journal article" date="2013" name="Genome Biol.">
        <title>Genome of Acanthamoeba castellanii highlights extensive lateral gene transfer and early evolution of tyrosine kinase signaling.</title>
        <authorList>
            <person name="Clarke M."/>
            <person name="Lohan A.J."/>
            <person name="Liu B."/>
            <person name="Lagkouvardos I."/>
            <person name="Roy S."/>
            <person name="Zafar N."/>
            <person name="Bertelli C."/>
            <person name="Schilde C."/>
            <person name="Kianianmomeni A."/>
            <person name="Burglin T.R."/>
            <person name="Frech C."/>
            <person name="Turcotte B."/>
            <person name="Kopec K.O."/>
            <person name="Synnott J.M."/>
            <person name="Choo C."/>
            <person name="Paponov I."/>
            <person name="Finkler A."/>
            <person name="Soon Heng Tan C."/>
            <person name="Hutchins A.P."/>
            <person name="Weinmeier T."/>
            <person name="Rattei T."/>
            <person name="Chu J.S."/>
            <person name="Gimenez G."/>
            <person name="Irimia M."/>
            <person name="Rigden D.J."/>
            <person name="Fitzpatrick D.A."/>
            <person name="Lorenzo-Morales J."/>
            <person name="Bateman A."/>
            <person name="Chiu C.H."/>
            <person name="Tang P."/>
            <person name="Hegemann P."/>
            <person name="Fromm H."/>
            <person name="Raoult D."/>
            <person name="Greub G."/>
            <person name="Miranda-Saavedra D."/>
            <person name="Chen N."/>
            <person name="Nash P."/>
            <person name="Ginger M.L."/>
            <person name="Horn M."/>
            <person name="Schaap P."/>
            <person name="Caler L."/>
            <person name="Loftus B."/>
        </authorList>
    </citation>
    <scope>NUCLEOTIDE SEQUENCE [LARGE SCALE GENOMIC DNA]</scope>
    <source>
        <strain evidence="11 12">Neff</strain>
    </source>
</reference>
<dbReference type="EMBL" id="KB007933">
    <property type="protein sequence ID" value="ELR19350.1"/>
    <property type="molecule type" value="Genomic_DNA"/>
</dbReference>
<keyword evidence="12" id="KW-1185">Reference proteome</keyword>
<evidence type="ECO:0000259" key="10">
    <source>
        <dbReference type="PROSITE" id="PS50021"/>
    </source>
</evidence>
<sequence>MEGLYFTGRKELLEWINGFLEIEYTKVEQVASAAAFCQLMDALHPGTIALSKVRFNANQEWEFVSNFKLLQKAFDAANIKKHIDVPKLIRAKYQDNLEFLQWFKRYFEGKWDKAEYRAKERRLSAMKAAAGPARRVSIKPAQPVGQAKPPVKRVAKRRVTMAASSIRATTPEKPVTVTPAAPAKKTSPVKRAVAASPVTRSAAKPLRPASILKKPVSVAAPVNGDVASFVERQVDTLKNDLFQAVASLQRERDVFSEKLKAIKMMCEEDESSAETIQRILTIIRIGTDEEDQPQPQPQLEQAVNADEDEDDGLDELDELDDIIASSAQQPETDDGGEEAPEATEDAGDEIADDDEDLDFV</sequence>
<evidence type="ECO:0000313" key="11">
    <source>
        <dbReference type="EMBL" id="ELR19350.1"/>
    </source>
</evidence>
<feature type="domain" description="Calponin-homology (CH)" evidence="10">
    <location>
        <begin position="6"/>
        <end position="108"/>
    </location>
</feature>
<dbReference type="KEGG" id="acan:ACA1_265550"/>
<feature type="region of interest" description="Disordered" evidence="9">
    <location>
        <begin position="287"/>
        <end position="360"/>
    </location>
</feature>
<evidence type="ECO:0000256" key="2">
    <source>
        <dbReference type="ARBA" id="ARBA00010729"/>
    </source>
</evidence>
<dbReference type="SUPFAM" id="SSF47576">
    <property type="entry name" value="Calponin-homology domain, CH-domain"/>
    <property type="match status" value="1"/>
</dbReference>
<gene>
    <name evidence="11" type="ORF">ACA1_265550</name>
</gene>
<dbReference type="InterPro" id="IPR001715">
    <property type="entry name" value="CH_dom"/>
</dbReference>
<keyword evidence="6" id="KW-0498">Mitosis</keyword>
<dbReference type="AlphaFoldDB" id="L8H278"/>
<organism evidence="11 12">
    <name type="scientific">Acanthamoeba castellanii (strain ATCC 30010 / Neff)</name>
    <dbReference type="NCBI Taxonomy" id="1257118"/>
    <lineage>
        <taxon>Eukaryota</taxon>
        <taxon>Amoebozoa</taxon>
        <taxon>Discosea</taxon>
        <taxon>Longamoebia</taxon>
        <taxon>Centramoebida</taxon>
        <taxon>Acanthamoebidae</taxon>
        <taxon>Acanthamoeba</taxon>
    </lineage>
</organism>
<feature type="region of interest" description="Disordered" evidence="9">
    <location>
        <begin position="163"/>
        <end position="196"/>
    </location>
</feature>
<evidence type="ECO:0000256" key="9">
    <source>
        <dbReference type="SAM" id="MobiDB-lite"/>
    </source>
</evidence>
<accession>L8H278</accession>
<dbReference type="FunFam" id="1.10.418.10:FF:000028">
    <property type="entry name" value="RP/EB family microtubule-associated protein"/>
    <property type="match status" value="1"/>
</dbReference>
<dbReference type="GO" id="GO:0005874">
    <property type="term" value="C:microtubule"/>
    <property type="evidence" value="ECO:0007669"/>
    <property type="project" value="UniProtKB-KW"/>
</dbReference>
<feature type="compositionally biased region" description="Acidic residues" evidence="9">
    <location>
        <begin position="331"/>
        <end position="360"/>
    </location>
</feature>
<evidence type="ECO:0000256" key="7">
    <source>
        <dbReference type="ARBA" id="ARBA00023212"/>
    </source>
</evidence>
<evidence type="ECO:0000256" key="3">
    <source>
        <dbReference type="ARBA" id="ARBA00022490"/>
    </source>
</evidence>
<comment type="similarity">
    <text evidence="2">Belongs to the MAPRE family.</text>
</comment>